<dbReference type="InterPro" id="IPR043926">
    <property type="entry name" value="ABCG_dom"/>
</dbReference>
<feature type="transmembrane region" description="Helical" evidence="8">
    <location>
        <begin position="709"/>
        <end position="729"/>
    </location>
</feature>
<keyword evidence="3 8" id="KW-0812">Transmembrane</keyword>
<dbReference type="GO" id="GO:0005524">
    <property type="term" value="F:ATP binding"/>
    <property type="evidence" value="ECO:0007669"/>
    <property type="project" value="UniProtKB-KW"/>
</dbReference>
<feature type="domain" description="ABC transporter" evidence="9">
    <location>
        <begin position="253"/>
        <end position="491"/>
    </location>
</feature>
<evidence type="ECO:0000313" key="10">
    <source>
        <dbReference type="EMBL" id="TPX78242.1"/>
    </source>
</evidence>
<keyword evidence="7 8" id="KW-0472">Membrane</keyword>
<evidence type="ECO:0000256" key="3">
    <source>
        <dbReference type="ARBA" id="ARBA00022692"/>
    </source>
</evidence>
<dbReference type="OrthoDB" id="66620at2759"/>
<keyword evidence="6 8" id="KW-1133">Transmembrane helix</keyword>
<keyword evidence="5" id="KW-0067">ATP-binding</keyword>
<dbReference type="PROSITE" id="PS00211">
    <property type="entry name" value="ABC_TRANSPORTER_1"/>
    <property type="match status" value="1"/>
</dbReference>
<dbReference type="InterPro" id="IPR003593">
    <property type="entry name" value="AAA+_ATPase"/>
</dbReference>
<comment type="caution">
    <text evidence="10">The sequence shown here is derived from an EMBL/GenBank/DDBJ whole genome shotgun (WGS) entry which is preliminary data.</text>
</comment>
<accession>A0A507FPP1</accession>
<dbReference type="PANTHER" id="PTHR48041">
    <property type="entry name" value="ABC TRANSPORTER G FAMILY MEMBER 28"/>
    <property type="match status" value="1"/>
</dbReference>
<dbReference type="Pfam" id="PF19055">
    <property type="entry name" value="ABC2_membrane_7"/>
    <property type="match status" value="2"/>
</dbReference>
<dbReference type="SMART" id="SM01411">
    <property type="entry name" value="Ephrin_rec_like"/>
    <property type="match status" value="1"/>
</dbReference>
<sequence length="859" mass="93471">MSKKLPDPFGKRTRGKPWNITSAEEVWASIPATVTIPGFGCFQYPLQPVGFPLVNSTSTDPSVICPKGFFCPYLDVSKRATYPVACPPDNQCFFYRGYGFQCPNPQGLFEPMVCPRGFFCPSYNQIDVCPAGSYCLTGSAAPTPCEFLSICRVGTYVQQHFGLILAVAVADVLLLVVFVILRLREFQRANPGTGIFGSKGNSAKAIPGDDQDAASAIDKEKSLQVDQIENNILALTAGFQSGLDGHSDLAMNYAFENLGLRLPEGKEILQGVSGRIQAGRMTAIMGPSGAGKTTFMNVLMGKAARTSGILKINDSVAEMQQYRKIIGYVPQEDIMIEELSVRENIRYAARSRLPNSWSNKQVDDHVEAILTALNLNHVAHTRIGSTLDRGISGGQRKRVNIGMELAAAPLSVFLDEPTSGLDSTAAMDVTNILHSISRLGLTVVAVIHQPRVEIFETFDDVLMIAPGGLTAYFGPISGAQAYFESIGFSFRSNSNVADTLMDILSGRGELKQDVPRTRAAMGEIVDQWKSYAQKDTDAGNAESRVSNIESMISVAKLRGASFLRQIGLSHNRAIMQQNRLASAFMLELFVGVLSGMIMGIATGGGETFAGRFVAPFTALSPSPRYWFMSLYGMLIGLAIALASAPAGVKVFGEEKPVYLREAEAGHSSLAYFIGKNLSTVYRIVLASAHFAGFYVFFAQPPIGVGYQWSLIFLNFFGVYGMGMIISMLVRRENAPLIAVTIALISEVLCGFGPSLTDATKGGYVFLYNIGVNRWMAEAQYALWATPYLSTVDAEDISGWVGYEFGNTTKNLLIMFGLGLVYRAIAYLLFLVVLKSGYFKNMWVMVKRQFRGKKSGVTGP</sequence>
<feature type="transmembrane region" description="Helical" evidence="8">
    <location>
        <begin position="736"/>
        <end position="755"/>
    </location>
</feature>
<dbReference type="InterPro" id="IPR027417">
    <property type="entry name" value="P-loop_NTPase"/>
</dbReference>
<keyword evidence="11" id="KW-1185">Reference proteome</keyword>
<reference evidence="10 11" key="1">
    <citation type="journal article" date="2019" name="Sci. Rep.">
        <title>Comparative genomics of chytrid fungi reveal insights into the obligate biotrophic and pathogenic lifestyle of Synchytrium endobioticum.</title>
        <authorList>
            <person name="van de Vossenberg B.T.L.H."/>
            <person name="Warris S."/>
            <person name="Nguyen H.D.T."/>
            <person name="van Gent-Pelzer M.P.E."/>
            <person name="Joly D.L."/>
            <person name="van de Geest H.C."/>
            <person name="Bonants P.J.M."/>
            <person name="Smith D.S."/>
            <person name="Levesque C.A."/>
            <person name="van der Lee T.A.J."/>
        </authorList>
    </citation>
    <scope>NUCLEOTIDE SEQUENCE [LARGE SCALE GENOMIC DNA]</scope>
    <source>
        <strain evidence="10 11">CBS 675.73</strain>
    </source>
</reference>
<dbReference type="SUPFAM" id="SSF52540">
    <property type="entry name" value="P-loop containing nucleoside triphosphate hydrolases"/>
    <property type="match status" value="1"/>
</dbReference>
<evidence type="ECO:0000259" key="9">
    <source>
        <dbReference type="PROSITE" id="PS50893"/>
    </source>
</evidence>
<evidence type="ECO:0000256" key="6">
    <source>
        <dbReference type="ARBA" id="ARBA00022989"/>
    </source>
</evidence>
<dbReference type="Gene3D" id="3.40.50.300">
    <property type="entry name" value="P-loop containing nucleotide triphosphate hydrolases"/>
    <property type="match status" value="1"/>
</dbReference>
<dbReference type="Proteomes" id="UP000320333">
    <property type="component" value="Unassembled WGS sequence"/>
</dbReference>
<keyword evidence="4" id="KW-0547">Nucleotide-binding</keyword>
<dbReference type="InterPro" id="IPR050352">
    <property type="entry name" value="ABCG_transporters"/>
</dbReference>
<dbReference type="GO" id="GO:0016887">
    <property type="term" value="F:ATP hydrolysis activity"/>
    <property type="evidence" value="ECO:0007669"/>
    <property type="project" value="InterPro"/>
</dbReference>
<comment type="subcellular location">
    <subcellularLocation>
        <location evidence="1">Membrane</location>
        <topology evidence="1">Multi-pass membrane protein</topology>
    </subcellularLocation>
</comment>
<dbReference type="Pfam" id="PF00005">
    <property type="entry name" value="ABC_tran"/>
    <property type="match status" value="1"/>
</dbReference>
<gene>
    <name evidence="10" type="ORF">CcCBS67573_g00435</name>
</gene>
<evidence type="ECO:0000256" key="2">
    <source>
        <dbReference type="ARBA" id="ARBA00022448"/>
    </source>
</evidence>
<feature type="transmembrane region" description="Helical" evidence="8">
    <location>
        <begin position="580"/>
        <end position="605"/>
    </location>
</feature>
<evidence type="ECO:0000256" key="5">
    <source>
        <dbReference type="ARBA" id="ARBA00022840"/>
    </source>
</evidence>
<name>A0A507FPP1_9FUNG</name>
<dbReference type="InterPro" id="IPR017871">
    <property type="entry name" value="ABC_transporter-like_CS"/>
</dbReference>
<dbReference type="AlphaFoldDB" id="A0A507FPP1"/>
<evidence type="ECO:0000256" key="1">
    <source>
        <dbReference type="ARBA" id="ARBA00004141"/>
    </source>
</evidence>
<dbReference type="STRING" id="246404.A0A507FPP1"/>
<evidence type="ECO:0000256" key="8">
    <source>
        <dbReference type="SAM" id="Phobius"/>
    </source>
</evidence>
<dbReference type="GO" id="GO:0140359">
    <property type="term" value="F:ABC-type transporter activity"/>
    <property type="evidence" value="ECO:0007669"/>
    <property type="project" value="InterPro"/>
</dbReference>
<keyword evidence="2" id="KW-0813">Transport</keyword>
<dbReference type="PANTHER" id="PTHR48041:SF91">
    <property type="entry name" value="ABC TRANSPORTER G FAMILY MEMBER 28"/>
    <property type="match status" value="1"/>
</dbReference>
<evidence type="ECO:0000256" key="7">
    <source>
        <dbReference type="ARBA" id="ARBA00023136"/>
    </source>
</evidence>
<proteinExistence type="predicted"/>
<dbReference type="EMBL" id="QEAP01000006">
    <property type="protein sequence ID" value="TPX78242.1"/>
    <property type="molecule type" value="Genomic_DNA"/>
</dbReference>
<feature type="transmembrane region" description="Helical" evidence="8">
    <location>
        <begin position="161"/>
        <end position="181"/>
    </location>
</feature>
<dbReference type="InterPro" id="IPR003439">
    <property type="entry name" value="ABC_transporter-like_ATP-bd"/>
</dbReference>
<dbReference type="PROSITE" id="PS50893">
    <property type="entry name" value="ABC_TRANSPORTER_2"/>
    <property type="match status" value="1"/>
</dbReference>
<evidence type="ECO:0000256" key="4">
    <source>
        <dbReference type="ARBA" id="ARBA00022741"/>
    </source>
</evidence>
<feature type="transmembrane region" description="Helical" evidence="8">
    <location>
        <begin position="811"/>
        <end position="833"/>
    </location>
</feature>
<dbReference type="GO" id="GO:0016020">
    <property type="term" value="C:membrane"/>
    <property type="evidence" value="ECO:0007669"/>
    <property type="project" value="UniProtKB-SubCell"/>
</dbReference>
<evidence type="ECO:0000313" key="11">
    <source>
        <dbReference type="Proteomes" id="UP000320333"/>
    </source>
</evidence>
<protein>
    <recommendedName>
        <fullName evidence="9">ABC transporter domain-containing protein</fullName>
    </recommendedName>
</protein>
<dbReference type="SMART" id="SM00382">
    <property type="entry name" value="AAA"/>
    <property type="match status" value="1"/>
</dbReference>
<dbReference type="FunFam" id="3.40.50.300:FF:000367">
    <property type="entry name" value="ABC transporter G family member 24"/>
    <property type="match status" value="1"/>
</dbReference>
<feature type="transmembrane region" description="Helical" evidence="8">
    <location>
        <begin position="625"/>
        <end position="648"/>
    </location>
</feature>
<feature type="transmembrane region" description="Helical" evidence="8">
    <location>
        <begin position="679"/>
        <end position="697"/>
    </location>
</feature>
<organism evidence="10 11">
    <name type="scientific">Chytriomyces confervae</name>
    <dbReference type="NCBI Taxonomy" id="246404"/>
    <lineage>
        <taxon>Eukaryota</taxon>
        <taxon>Fungi</taxon>
        <taxon>Fungi incertae sedis</taxon>
        <taxon>Chytridiomycota</taxon>
        <taxon>Chytridiomycota incertae sedis</taxon>
        <taxon>Chytridiomycetes</taxon>
        <taxon>Chytridiales</taxon>
        <taxon>Chytriomycetaceae</taxon>
        <taxon>Chytriomyces</taxon>
    </lineage>
</organism>